<accession>A0A2D0NER1</accession>
<reference evidence="3 4" key="1">
    <citation type="submission" date="2017-10" db="EMBL/GenBank/DDBJ databases">
        <title>The draft genome sequence of Lewinella nigricans NBRC 102662.</title>
        <authorList>
            <person name="Wang K."/>
        </authorList>
    </citation>
    <scope>NUCLEOTIDE SEQUENCE [LARGE SCALE GENOMIC DNA]</scope>
    <source>
        <strain evidence="3 4">NBRC 102662</strain>
    </source>
</reference>
<feature type="signal peptide" evidence="1">
    <location>
        <begin position="1"/>
        <end position="21"/>
    </location>
</feature>
<feature type="domain" description="SnoaL-like" evidence="2">
    <location>
        <begin position="41"/>
        <end position="156"/>
    </location>
</feature>
<evidence type="ECO:0000313" key="3">
    <source>
        <dbReference type="EMBL" id="PHN06669.1"/>
    </source>
</evidence>
<evidence type="ECO:0000256" key="1">
    <source>
        <dbReference type="SAM" id="SignalP"/>
    </source>
</evidence>
<dbReference type="Gene3D" id="3.10.450.50">
    <property type="match status" value="1"/>
</dbReference>
<proteinExistence type="predicted"/>
<gene>
    <name evidence="3" type="ORF">CRP01_10255</name>
</gene>
<dbReference type="OrthoDB" id="1192239at2"/>
<dbReference type="AlphaFoldDB" id="A0A2D0NER1"/>
<comment type="caution">
    <text evidence="3">The sequence shown here is derived from an EMBL/GenBank/DDBJ whole genome shotgun (WGS) entry which is preliminary data.</text>
</comment>
<dbReference type="Pfam" id="PF13474">
    <property type="entry name" value="SnoaL_3"/>
    <property type="match status" value="1"/>
</dbReference>
<keyword evidence="1" id="KW-0732">Signal</keyword>
<dbReference type="EMBL" id="PDUD01000017">
    <property type="protein sequence ID" value="PHN06669.1"/>
    <property type="molecule type" value="Genomic_DNA"/>
</dbReference>
<name>A0A2D0NER1_FLAN2</name>
<evidence type="ECO:0000313" key="4">
    <source>
        <dbReference type="Proteomes" id="UP000223913"/>
    </source>
</evidence>
<dbReference type="Proteomes" id="UP000223913">
    <property type="component" value="Unassembled WGS sequence"/>
</dbReference>
<organism evidence="3 4">
    <name type="scientific">Flavilitoribacter nigricans (strain ATCC 23147 / DSM 23189 / NBRC 102662 / NCIMB 1420 / SS-2)</name>
    <name type="common">Lewinella nigricans</name>
    <dbReference type="NCBI Taxonomy" id="1122177"/>
    <lineage>
        <taxon>Bacteria</taxon>
        <taxon>Pseudomonadati</taxon>
        <taxon>Bacteroidota</taxon>
        <taxon>Saprospiria</taxon>
        <taxon>Saprospirales</taxon>
        <taxon>Lewinellaceae</taxon>
        <taxon>Flavilitoribacter</taxon>
    </lineage>
</organism>
<sequence length="161" mass="18530">MKFWFWMLLVFGLIPACQSEAQPESAPTVVAEKPDESFRLALEEHLAAVAAKDFDRLKMTVPQSGELVWVLPNGASFMKAEEFLQNHQEWFQDTSWTMTTQILQANWGQDHGTALVEADLREPERNGKPYFHRMFISYGLERSNGRWQVVLDHASTIEKSE</sequence>
<dbReference type="RefSeq" id="WP_099149925.1">
    <property type="nucleotide sequence ID" value="NZ_PDUD01000017.1"/>
</dbReference>
<evidence type="ECO:0000259" key="2">
    <source>
        <dbReference type="Pfam" id="PF13474"/>
    </source>
</evidence>
<feature type="chain" id="PRO_5012474624" description="SnoaL-like domain-containing protein" evidence="1">
    <location>
        <begin position="22"/>
        <end position="161"/>
    </location>
</feature>
<protein>
    <recommendedName>
        <fullName evidence="2">SnoaL-like domain-containing protein</fullName>
    </recommendedName>
</protein>
<keyword evidence="4" id="KW-1185">Reference proteome</keyword>
<dbReference type="InterPro" id="IPR032710">
    <property type="entry name" value="NTF2-like_dom_sf"/>
</dbReference>
<dbReference type="SUPFAM" id="SSF54427">
    <property type="entry name" value="NTF2-like"/>
    <property type="match status" value="1"/>
</dbReference>
<dbReference type="InterPro" id="IPR037401">
    <property type="entry name" value="SnoaL-like"/>
</dbReference>